<dbReference type="AlphaFoldDB" id="A0A9W7GPB6"/>
<organism evidence="2 3">
    <name type="scientific">Triparma columacea</name>
    <dbReference type="NCBI Taxonomy" id="722753"/>
    <lineage>
        <taxon>Eukaryota</taxon>
        <taxon>Sar</taxon>
        <taxon>Stramenopiles</taxon>
        <taxon>Ochrophyta</taxon>
        <taxon>Bolidophyceae</taxon>
        <taxon>Parmales</taxon>
        <taxon>Triparmaceae</taxon>
        <taxon>Triparma</taxon>
    </lineage>
</organism>
<feature type="region of interest" description="Disordered" evidence="1">
    <location>
        <begin position="1"/>
        <end position="71"/>
    </location>
</feature>
<dbReference type="EMBL" id="BRYA01000353">
    <property type="protein sequence ID" value="GMI47670.1"/>
    <property type="molecule type" value="Genomic_DNA"/>
</dbReference>
<gene>
    <name evidence="2" type="ORF">TrCOL_g5448</name>
</gene>
<keyword evidence="3" id="KW-1185">Reference proteome</keyword>
<evidence type="ECO:0000313" key="2">
    <source>
        <dbReference type="EMBL" id="GMI47670.1"/>
    </source>
</evidence>
<dbReference type="Proteomes" id="UP001165065">
    <property type="component" value="Unassembled WGS sequence"/>
</dbReference>
<feature type="compositionally biased region" description="Basic residues" evidence="1">
    <location>
        <begin position="315"/>
        <end position="328"/>
    </location>
</feature>
<feature type="compositionally biased region" description="Basic and acidic residues" evidence="1">
    <location>
        <begin position="1"/>
        <end position="20"/>
    </location>
</feature>
<name>A0A9W7GPB6_9STRA</name>
<feature type="region of interest" description="Disordered" evidence="1">
    <location>
        <begin position="315"/>
        <end position="355"/>
    </location>
</feature>
<dbReference type="OrthoDB" id="202122at2759"/>
<feature type="compositionally biased region" description="Low complexity" evidence="1">
    <location>
        <begin position="43"/>
        <end position="58"/>
    </location>
</feature>
<protein>
    <submittedName>
        <fullName evidence="2">Uncharacterized protein</fullName>
    </submittedName>
</protein>
<accession>A0A9W7GPB6</accession>
<feature type="compositionally biased region" description="Basic and acidic residues" evidence="1">
    <location>
        <begin position="27"/>
        <end position="40"/>
    </location>
</feature>
<sequence length="355" mass="38272">MALSKKEGKSVENGEGREGSCGESEGGDERSEGKQIDDATTKTALSPSLGLLPTPGALRKGDGGVANAGSTTGVDVKKLREGIEDLEGYIRLMAEVGVSQDKDGNWSPAIGGVGGEDNEVNGIREYYESMAWLNLEGGEGVEKGGEGGGMWGSYRTPRRKEGRQGGGGRVSPDEVEVDETTVVKNLRGSGSVEKLARVQRRLDIKTTQEIELETAMRRGKKMHLQYYKNDPAKRTNKMKGGGTGRGWDKVTNEIDFASSVPTTMGRAFPQQATTTYRNLVRIVDTLDNVGTKAASPVHLINTRVEGYDHVRSKVSHIWKDKKKKKKAGGGKSGGDGGVRRRPTDWMLEGMIEKGS</sequence>
<evidence type="ECO:0000256" key="1">
    <source>
        <dbReference type="SAM" id="MobiDB-lite"/>
    </source>
</evidence>
<feature type="region of interest" description="Disordered" evidence="1">
    <location>
        <begin position="143"/>
        <end position="174"/>
    </location>
</feature>
<comment type="caution">
    <text evidence="2">The sequence shown here is derived from an EMBL/GenBank/DDBJ whole genome shotgun (WGS) entry which is preliminary data.</text>
</comment>
<proteinExistence type="predicted"/>
<reference evidence="3" key="1">
    <citation type="journal article" date="2023" name="Commun. Biol.">
        <title>Genome analysis of Parmales, the sister group of diatoms, reveals the evolutionary specialization of diatoms from phago-mixotrophs to photoautotrophs.</title>
        <authorList>
            <person name="Ban H."/>
            <person name="Sato S."/>
            <person name="Yoshikawa S."/>
            <person name="Yamada K."/>
            <person name="Nakamura Y."/>
            <person name="Ichinomiya M."/>
            <person name="Sato N."/>
            <person name="Blanc-Mathieu R."/>
            <person name="Endo H."/>
            <person name="Kuwata A."/>
            <person name="Ogata H."/>
        </authorList>
    </citation>
    <scope>NUCLEOTIDE SEQUENCE [LARGE SCALE GENOMIC DNA]</scope>
</reference>
<evidence type="ECO:0000313" key="3">
    <source>
        <dbReference type="Proteomes" id="UP001165065"/>
    </source>
</evidence>